<feature type="transmembrane region" description="Helical" evidence="1">
    <location>
        <begin position="23"/>
        <end position="47"/>
    </location>
</feature>
<dbReference type="EMBL" id="BAAALT010000105">
    <property type="protein sequence ID" value="GAA1810895.1"/>
    <property type="molecule type" value="Genomic_DNA"/>
</dbReference>
<reference evidence="2 3" key="1">
    <citation type="journal article" date="2019" name="Int. J. Syst. Evol. Microbiol.">
        <title>The Global Catalogue of Microorganisms (GCM) 10K type strain sequencing project: providing services to taxonomists for standard genome sequencing and annotation.</title>
        <authorList>
            <consortium name="The Broad Institute Genomics Platform"/>
            <consortium name="The Broad Institute Genome Sequencing Center for Infectious Disease"/>
            <person name="Wu L."/>
            <person name="Ma J."/>
        </authorList>
    </citation>
    <scope>NUCLEOTIDE SEQUENCE [LARGE SCALE GENOMIC DNA]</scope>
    <source>
        <strain evidence="2 3">JCM 13250</strain>
    </source>
</reference>
<proteinExistence type="predicted"/>
<keyword evidence="1" id="KW-0812">Transmembrane</keyword>
<evidence type="ECO:0000313" key="2">
    <source>
        <dbReference type="EMBL" id="GAA1810895.1"/>
    </source>
</evidence>
<evidence type="ECO:0000313" key="3">
    <source>
        <dbReference type="Proteomes" id="UP001500218"/>
    </source>
</evidence>
<organism evidence="2 3">
    <name type="scientific">Luedemannella flava</name>
    <dbReference type="NCBI Taxonomy" id="349316"/>
    <lineage>
        <taxon>Bacteria</taxon>
        <taxon>Bacillati</taxon>
        <taxon>Actinomycetota</taxon>
        <taxon>Actinomycetes</taxon>
        <taxon>Micromonosporales</taxon>
        <taxon>Micromonosporaceae</taxon>
        <taxon>Luedemannella</taxon>
    </lineage>
</organism>
<dbReference type="RefSeq" id="WP_344132949.1">
    <property type="nucleotide sequence ID" value="NZ_BAAALT010000105.1"/>
</dbReference>
<evidence type="ECO:0008006" key="4">
    <source>
        <dbReference type="Google" id="ProtNLM"/>
    </source>
</evidence>
<sequence>MARRDNDPPMRARVPADVERKDALLFGCTFRQLTILTVAGLLIYTAWMALNPIVAPLAFLIGAIPVAGVAFVLAVGRHDGIDMDAWLWHAIRYRRAPRRLAPTTGPVTAAPAWVQTTTGRGDKLPLPAPLRLPAKGITADGLVDLGPDGTTALVSASTVAFGLRSAGEQNGLVAGFGRWLNSLDAPVQIVVRAQRVDLTTVADRIHDLAPTLPHPALEQAALSHVAFLDDLAAQRELLHRQVTLAFRDQRGAGHTLHRAWHAVRALAACEVTATVLDSPNTAATLAGCLDPTGPPPPVGVAPDGAVIHGATGREGEQW</sequence>
<dbReference type="Proteomes" id="UP001500218">
    <property type="component" value="Unassembled WGS sequence"/>
</dbReference>
<accession>A0ABN2M6P8</accession>
<keyword evidence="3" id="KW-1185">Reference proteome</keyword>
<evidence type="ECO:0000256" key="1">
    <source>
        <dbReference type="SAM" id="Phobius"/>
    </source>
</evidence>
<comment type="caution">
    <text evidence="2">The sequence shown here is derived from an EMBL/GenBank/DDBJ whole genome shotgun (WGS) entry which is preliminary data.</text>
</comment>
<dbReference type="InterPro" id="IPR024414">
    <property type="entry name" value="Uncharacterised_PrgI"/>
</dbReference>
<gene>
    <name evidence="2" type="ORF">GCM10009682_35590</name>
</gene>
<feature type="transmembrane region" description="Helical" evidence="1">
    <location>
        <begin position="53"/>
        <end position="75"/>
    </location>
</feature>
<dbReference type="Pfam" id="PF12666">
    <property type="entry name" value="PrgI"/>
    <property type="match status" value="1"/>
</dbReference>
<keyword evidence="1" id="KW-0472">Membrane</keyword>
<name>A0ABN2M6P8_9ACTN</name>
<keyword evidence="1" id="KW-1133">Transmembrane helix</keyword>
<protein>
    <recommendedName>
        <fullName evidence="4">PrgI family protein</fullName>
    </recommendedName>
</protein>